<keyword evidence="2" id="KW-1185">Reference proteome</keyword>
<reference evidence="1 2" key="1">
    <citation type="submission" date="2022-04" db="EMBL/GenBank/DDBJ databases">
        <title>Human microbiome associated bacterial genomes.</title>
        <authorList>
            <person name="Sandstrom S."/>
            <person name="Salamzade R."/>
            <person name="Kalan L.R."/>
        </authorList>
    </citation>
    <scope>NUCLEOTIDE SEQUENCE [LARGE SCALE GENOMIC DNA]</scope>
    <source>
        <strain evidence="2">p3-SID767</strain>
    </source>
</reference>
<gene>
    <name evidence="1" type="ORF">M3B43_09770</name>
</gene>
<evidence type="ECO:0000313" key="2">
    <source>
        <dbReference type="Proteomes" id="UP001205046"/>
    </source>
</evidence>
<evidence type="ECO:0000313" key="1">
    <source>
        <dbReference type="EMBL" id="MCT1607602.1"/>
    </source>
</evidence>
<proteinExistence type="predicted"/>
<comment type="caution">
    <text evidence="1">The sequence shown here is derived from an EMBL/GenBank/DDBJ whole genome shotgun (WGS) entry which is preliminary data.</text>
</comment>
<name>A0ABT2HSB9_9MICC</name>
<organism evidence="1 2">
    <name type="scientific">Nesterenkonia massiliensis</name>
    <dbReference type="NCBI Taxonomy" id="1232429"/>
    <lineage>
        <taxon>Bacteria</taxon>
        <taxon>Bacillati</taxon>
        <taxon>Actinomycetota</taxon>
        <taxon>Actinomycetes</taxon>
        <taxon>Micrococcales</taxon>
        <taxon>Micrococcaceae</taxon>
        <taxon>Nesterenkonia</taxon>
    </lineage>
</organism>
<dbReference type="RefSeq" id="WP_260073496.1">
    <property type="nucleotide sequence ID" value="NZ_JALXMO010000031.1"/>
</dbReference>
<dbReference type="Proteomes" id="UP001205046">
    <property type="component" value="Unassembled WGS sequence"/>
</dbReference>
<sequence>MEELTLLAVAAVLIIVAATLFAQKHGIAAPVLLVLIGIGCSFIPGTPEVLVEPEWILMVVLPPIL</sequence>
<evidence type="ECO:0008006" key="3">
    <source>
        <dbReference type="Google" id="ProtNLM"/>
    </source>
</evidence>
<accession>A0ABT2HSB9</accession>
<protein>
    <recommendedName>
        <fullName evidence="3">Sodium:proton antiporter</fullName>
    </recommendedName>
</protein>
<dbReference type="EMBL" id="JALXMO010000031">
    <property type="protein sequence ID" value="MCT1607602.1"/>
    <property type="molecule type" value="Genomic_DNA"/>
</dbReference>